<name>A0ABN7PL43_TIMPD</name>
<protein>
    <submittedName>
        <fullName evidence="2">Uncharacterized protein</fullName>
    </submittedName>
</protein>
<comment type="caution">
    <text evidence="2">The sequence shown here is derived from an EMBL/GenBank/DDBJ whole genome shotgun (WGS) entry which is preliminary data.</text>
</comment>
<dbReference type="Pfam" id="PF03643">
    <property type="entry name" value="Vps26"/>
    <property type="match status" value="1"/>
</dbReference>
<dbReference type="InterPro" id="IPR028934">
    <property type="entry name" value="Vps26-related"/>
</dbReference>
<keyword evidence="3" id="KW-1185">Reference proteome</keyword>
<organism evidence="2 3">
    <name type="scientific">Timema podura</name>
    <name type="common">Walking stick</name>
    <dbReference type="NCBI Taxonomy" id="61482"/>
    <lineage>
        <taxon>Eukaryota</taxon>
        <taxon>Metazoa</taxon>
        <taxon>Ecdysozoa</taxon>
        <taxon>Arthropoda</taxon>
        <taxon>Hexapoda</taxon>
        <taxon>Insecta</taxon>
        <taxon>Pterygota</taxon>
        <taxon>Neoptera</taxon>
        <taxon>Polyneoptera</taxon>
        <taxon>Phasmatodea</taxon>
        <taxon>Timematodea</taxon>
        <taxon>Timematoidea</taxon>
        <taxon>Timematidae</taxon>
        <taxon>Timema</taxon>
    </lineage>
</organism>
<dbReference type="Gene3D" id="2.60.40.640">
    <property type="match status" value="1"/>
</dbReference>
<comment type="similarity">
    <text evidence="1">Belongs to the VPS26 family.</text>
</comment>
<dbReference type="InterPro" id="IPR014752">
    <property type="entry name" value="Arrestin-like_C"/>
</dbReference>
<reference evidence="2" key="1">
    <citation type="submission" date="2021-03" db="EMBL/GenBank/DDBJ databases">
        <authorList>
            <person name="Tran Van P."/>
        </authorList>
    </citation>
    <scope>NUCLEOTIDE SEQUENCE</scope>
</reference>
<feature type="non-terminal residue" evidence="2">
    <location>
        <position position="55"/>
    </location>
</feature>
<evidence type="ECO:0000256" key="1">
    <source>
        <dbReference type="ARBA" id="ARBA00009100"/>
    </source>
</evidence>
<proteinExistence type="inferred from homology"/>
<sequence length="55" mass="6105">MCVCIQSFFGFGQSADIDIALDGTETRKMADIKSEDGKKERHLLYYDGETVSGKV</sequence>
<gene>
    <name evidence="2" type="ORF">TPAB3V08_LOCUS13151</name>
</gene>
<evidence type="ECO:0000313" key="2">
    <source>
        <dbReference type="EMBL" id="CAG2066208.1"/>
    </source>
</evidence>
<dbReference type="Proteomes" id="UP001153148">
    <property type="component" value="Unassembled WGS sequence"/>
</dbReference>
<dbReference type="PANTHER" id="PTHR12233">
    <property type="entry name" value="VACUOLAR PROTEIN SORTING 26 RELATED"/>
    <property type="match status" value="1"/>
</dbReference>
<evidence type="ECO:0000313" key="3">
    <source>
        <dbReference type="Proteomes" id="UP001153148"/>
    </source>
</evidence>
<dbReference type="EMBL" id="CAJPIN010051554">
    <property type="protein sequence ID" value="CAG2066208.1"/>
    <property type="molecule type" value="Genomic_DNA"/>
</dbReference>
<accession>A0ABN7PL43</accession>